<dbReference type="InterPro" id="IPR011334">
    <property type="entry name" value="UDP-acyl_GlcNac_deAcase_C"/>
</dbReference>
<evidence type="ECO:0000256" key="11">
    <source>
        <dbReference type="ARBA" id="ARBA00024535"/>
    </source>
</evidence>
<dbReference type="Gene3D" id="3.30.230.20">
    <property type="entry name" value="lpxc deacetylase, domain 1"/>
    <property type="match status" value="1"/>
</dbReference>
<gene>
    <name evidence="14" type="ORF">SAMN05421753_109163</name>
</gene>
<dbReference type="OrthoDB" id="9772788at2"/>
<keyword evidence="15" id="KW-1185">Reference proteome</keyword>
<dbReference type="GO" id="GO:0103117">
    <property type="term" value="F:UDP-3-O-acyl-N-acetylglucosamine deacetylase activity"/>
    <property type="evidence" value="ECO:0007669"/>
    <property type="project" value="UniProtKB-UniRule"/>
</dbReference>
<keyword evidence="5" id="KW-0444">Lipid biosynthesis</keyword>
<evidence type="ECO:0000256" key="4">
    <source>
        <dbReference type="ARBA" id="ARBA00012745"/>
    </source>
</evidence>
<dbReference type="Proteomes" id="UP000199518">
    <property type="component" value="Unassembled WGS sequence"/>
</dbReference>
<proteinExistence type="predicted"/>
<feature type="region of interest" description="Disordered" evidence="13">
    <location>
        <begin position="291"/>
        <end position="334"/>
    </location>
</feature>
<sequence length="334" mass="36060">MSQPAQRRQQTIARPVAVTGFGLFHGADVKLEFCPAPCDHGIVFERVDLAAPVRIPALVEYVTPQERCTVITHQGASVAVIEHVMAALAGLQVDNCLVRINALEPPICDGSALAFVEALLDAEIVEQDQLRKVVRIEETSIQIETDRVGIAVQPARNETYQIGFILDFGPGPIPFQSLNVTVTPASFQTELAACRTFVLQHEAEQLQKAGLARRATHQNALVFGPQGILGNALRRPDECVRHKILDCVGDFALLGCDIIGRFTASRSGHRLNHEIIRQIRAGQAALAEETPSSAFAGHIPSPAADSLPSHHLSSAKPRLLASAGSRPSESPIRQ</sequence>
<accession>A0A1I3IKJ8</accession>
<evidence type="ECO:0000256" key="7">
    <source>
        <dbReference type="ARBA" id="ARBA00022723"/>
    </source>
</evidence>
<dbReference type="GO" id="GO:0016020">
    <property type="term" value="C:membrane"/>
    <property type="evidence" value="ECO:0007669"/>
    <property type="project" value="GOC"/>
</dbReference>
<dbReference type="EMBL" id="FOQD01000009">
    <property type="protein sequence ID" value="SFI48452.1"/>
    <property type="molecule type" value="Genomic_DNA"/>
</dbReference>
<dbReference type="NCBIfam" id="TIGR00325">
    <property type="entry name" value="lpxC"/>
    <property type="match status" value="1"/>
</dbReference>
<dbReference type="InterPro" id="IPR020568">
    <property type="entry name" value="Ribosomal_Su5_D2-typ_SF"/>
</dbReference>
<dbReference type="GO" id="GO:0046872">
    <property type="term" value="F:metal ion binding"/>
    <property type="evidence" value="ECO:0007669"/>
    <property type="project" value="UniProtKB-KW"/>
</dbReference>
<feature type="compositionally biased region" description="Polar residues" evidence="13">
    <location>
        <begin position="325"/>
        <end position="334"/>
    </location>
</feature>
<evidence type="ECO:0000256" key="3">
    <source>
        <dbReference type="ARBA" id="ARBA00005002"/>
    </source>
</evidence>
<evidence type="ECO:0000256" key="2">
    <source>
        <dbReference type="ARBA" id="ARBA00002923"/>
    </source>
</evidence>
<evidence type="ECO:0000313" key="15">
    <source>
        <dbReference type="Proteomes" id="UP000199518"/>
    </source>
</evidence>
<comment type="pathway">
    <text evidence="3">Glycolipid biosynthesis; lipid IV(A) biosynthesis; lipid IV(A) from (3R)-3-hydroxytetradecanoyl-[acyl-carrier-protein] and UDP-N-acetyl-alpha-D-glucosamine: step 2/6.</text>
</comment>
<keyword evidence="8" id="KW-0378">Hydrolase</keyword>
<keyword evidence="6" id="KW-0441">Lipid A biosynthesis</keyword>
<evidence type="ECO:0000256" key="6">
    <source>
        <dbReference type="ARBA" id="ARBA00022556"/>
    </source>
</evidence>
<evidence type="ECO:0000256" key="12">
    <source>
        <dbReference type="NCBIfam" id="TIGR00325"/>
    </source>
</evidence>
<dbReference type="AlphaFoldDB" id="A0A1I3IKJ8"/>
<evidence type="ECO:0000256" key="1">
    <source>
        <dbReference type="ARBA" id="ARBA00001947"/>
    </source>
</evidence>
<evidence type="ECO:0000256" key="8">
    <source>
        <dbReference type="ARBA" id="ARBA00022801"/>
    </source>
</evidence>
<keyword evidence="10" id="KW-0443">Lipid metabolism</keyword>
<comment type="catalytic activity">
    <reaction evidence="11">
        <text>a UDP-3-O-[(3R)-3-hydroxyacyl]-N-acetyl-alpha-D-glucosamine + H2O = a UDP-3-O-[(3R)-3-hydroxyacyl]-alpha-D-glucosamine + acetate</text>
        <dbReference type="Rhea" id="RHEA:67816"/>
        <dbReference type="ChEBI" id="CHEBI:15377"/>
        <dbReference type="ChEBI" id="CHEBI:30089"/>
        <dbReference type="ChEBI" id="CHEBI:137740"/>
        <dbReference type="ChEBI" id="CHEBI:173225"/>
        <dbReference type="EC" id="3.5.1.108"/>
    </reaction>
</comment>
<organism evidence="14 15">
    <name type="scientific">Planctomicrobium piriforme</name>
    <dbReference type="NCBI Taxonomy" id="1576369"/>
    <lineage>
        <taxon>Bacteria</taxon>
        <taxon>Pseudomonadati</taxon>
        <taxon>Planctomycetota</taxon>
        <taxon>Planctomycetia</taxon>
        <taxon>Planctomycetales</taxon>
        <taxon>Planctomycetaceae</taxon>
        <taxon>Planctomicrobium</taxon>
    </lineage>
</organism>
<dbReference type="UniPathway" id="UPA00359">
    <property type="reaction ID" value="UER00478"/>
</dbReference>
<dbReference type="PANTHER" id="PTHR33694:SF1">
    <property type="entry name" value="UDP-3-O-ACYL-N-ACETYLGLUCOSAMINE DEACETYLASE 1, MITOCHONDRIAL-RELATED"/>
    <property type="match status" value="1"/>
</dbReference>
<evidence type="ECO:0000313" key="14">
    <source>
        <dbReference type="EMBL" id="SFI48452.1"/>
    </source>
</evidence>
<keyword evidence="9" id="KW-0862">Zinc</keyword>
<name>A0A1I3IKJ8_9PLAN</name>
<comment type="function">
    <text evidence="2">Catalyzes the hydrolysis of UDP-3-O-myristoyl-N-acetylglucosamine to form UDP-3-O-myristoylglucosamine and acetate, the committed step in lipid A biosynthesis.</text>
</comment>
<evidence type="ECO:0000256" key="10">
    <source>
        <dbReference type="ARBA" id="ARBA00023098"/>
    </source>
</evidence>
<comment type="cofactor">
    <cofactor evidence="1">
        <name>Zn(2+)</name>
        <dbReference type="ChEBI" id="CHEBI:29105"/>
    </cofactor>
</comment>
<dbReference type="Pfam" id="PF03331">
    <property type="entry name" value="LpxC"/>
    <property type="match status" value="1"/>
</dbReference>
<dbReference type="RefSeq" id="WP_092050899.1">
    <property type="nucleotide sequence ID" value="NZ_FOQD01000009.1"/>
</dbReference>
<evidence type="ECO:0000256" key="5">
    <source>
        <dbReference type="ARBA" id="ARBA00022516"/>
    </source>
</evidence>
<dbReference type="SUPFAM" id="SSF54211">
    <property type="entry name" value="Ribosomal protein S5 domain 2-like"/>
    <property type="match status" value="2"/>
</dbReference>
<keyword evidence="7" id="KW-0479">Metal-binding</keyword>
<dbReference type="GO" id="GO:0009245">
    <property type="term" value="P:lipid A biosynthetic process"/>
    <property type="evidence" value="ECO:0007669"/>
    <property type="project" value="UniProtKB-UniRule"/>
</dbReference>
<evidence type="ECO:0000256" key="13">
    <source>
        <dbReference type="SAM" id="MobiDB-lite"/>
    </source>
</evidence>
<protein>
    <recommendedName>
        <fullName evidence="4 12">UDP-3-O-acyl-N-acetylglucosamine deacetylase</fullName>
        <ecNumber evidence="4 12">3.5.1.108</ecNumber>
    </recommendedName>
</protein>
<dbReference type="EC" id="3.5.1.108" evidence="4 12"/>
<reference evidence="15" key="1">
    <citation type="submission" date="2016-10" db="EMBL/GenBank/DDBJ databases">
        <authorList>
            <person name="Varghese N."/>
            <person name="Submissions S."/>
        </authorList>
    </citation>
    <scope>NUCLEOTIDE SEQUENCE [LARGE SCALE GENOMIC DNA]</scope>
    <source>
        <strain evidence="15">DSM 26348</strain>
    </source>
</reference>
<dbReference type="STRING" id="1576369.SAMN05421753_109163"/>
<dbReference type="InterPro" id="IPR015870">
    <property type="entry name" value="UDP-acyl_N-AcGlcN_deAcase_N"/>
</dbReference>
<dbReference type="InterPro" id="IPR004463">
    <property type="entry name" value="UDP-acyl_GlcNac_deAcase"/>
</dbReference>
<dbReference type="PANTHER" id="PTHR33694">
    <property type="entry name" value="UDP-3-O-ACYL-N-ACETYLGLUCOSAMINE DEACETYLASE 1, MITOCHONDRIAL-RELATED"/>
    <property type="match status" value="1"/>
</dbReference>
<dbReference type="Gene3D" id="3.30.1700.10">
    <property type="entry name" value="lpxc deacetylase, domain 2"/>
    <property type="match status" value="1"/>
</dbReference>
<evidence type="ECO:0000256" key="9">
    <source>
        <dbReference type="ARBA" id="ARBA00022833"/>
    </source>
</evidence>